<reference evidence="2 3" key="1">
    <citation type="submission" date="2016-10" db="EMBL/GenBank/DDBJ databases">
        <title>Paenibacillus species isolates.</title>
        <authorList>
            <person name="Beno S.M."/>
        </authorList>
    </citation>
    <scope>NUCLEOTIDE SEQUENCE [LARGE SCALE GENOMIC DNA]</scope>
    <source>
        <strain evidence="2 3">FSL H7-0918</strain>
    </source>
</reference>
<protein>
    <recommendedName>
        <fullName evidence="5">SMI1/KNR4 family protein</fullName>
    </recommendedName>
</protein>
<name>A0A1R0Z505_9BACL</name>
<dbReference type="RefSeq" id="WP_076134414.1">
    <property type="nucleotide sequence ID" value="NZ_CP021965.1"/>
</dbReference>
<dbReference type="EMBL" id="MPTO01000007">
    <property type="protein sequence ID" value="OME21787.1"/>
    <property type="molecule type" value="Genomic_DNA"/>
</dbReference>
<dbReference type="OrthoDB" id="2652437at2"/>
<proteinExistence type="predicted"/>
<evidence type="ECO:0000313" key="1">
    <source>
        <dbReference type="EMBL" id="AWV34514.1"/>
    </source>
</evidence>
<accession>A0A1R0Z505</accession>
<evidence type="ECO:0000313" key="4">
    <source>
        <dbReference type="Proteomes" id="UP000249163"/>
    </source>
</evidence>
<organism evidence="2 3">
    <name type="scientific">Paenibacillus odorifer</name>
    <dbReference type="NCBI Taxonomy" id="189426"/>
    <lineage>
        <taxon>Bacteria</taxon>
        <taxon>Bacillati</taxon>
        <taxon>Bacillota</taxon>
        <taxon>Bacilli</taxon>
        <taxon>Bacillales</taxon>
        <taxon>Paenibacillaceae</taxon>
        <taxon>Paenibacillus</taxon>
    </lineage>
</organism>
<dbReference type="Proteomes" id="UP000187323">
    <property type="component" value="Unassembled WGS sequence"/>
</dbReference>
<reference evidence="1 4" key="2">
    <citation type="submission" date="2017-06" db="EMBL/GenBank/DDBJ databases">
        <title>Complete genome sequence of Paenibacillus odorifer CBA7130.</title>
        <authorList>
            <person name="Nam Y.-D."/>
            <person name="Kang J."/>
            <person name="Chung W.-H."/>
        </authorList>
    </citation>
    <scope>NUCLEOTIDE SEQUENCE [LARGE SCALE GENOMIC DNA]</scope>
    <source>
        <strain evidence="1 4">CBA7130</strain>
    </source>
</reference>
<evidence type="ECO:0008006" key="5">
    <source>
        <dbReference type="Google" id="ProtNLM"/>
    </source>
</evidence>
<dbReference type="Proteomes" id="UP000249163">
    <property type="component" value="Chromosome"/>
</dbReference>
<evidence type="ECO:0000313" key="2">
    <source>
        <dbReference type="EMBL" id="OME21787.1"/>
    </source>
</evidence>
<sequence length="249" mass="28797">MYIVSRPKPLSDDQNQVLAKEDGTVYPPGYLRFLRRFGEGTYRGWLNVQFPDVEVLKPFAEYGLWEHDENSPITEQQIGECIVIGTTVDGDFLAVHSQTAGLLWLPRHAEHVKAIFLQVREQEDEGMYALVLDEIYRQVYGISQGESVYYEPWTGTRSHRFLRLPQGKDQLTLPELAELCQHEFPPDLSIENAYVCFLFYRQLGGYVRLNYAYQQEVAVFYEQDTGQAFAVMERWFLSKGCEAISENNS</sequence>
<dbReference type="EMBL" id="CP021965">
    <property type="protein sequence ID" value="AWV34514.1"/>
    <property type="molecule type" value="Genomic_DNA"/>
</dbReference>
<dbReference type="AlphaFoldDB" id="A0A1R0Z505"/>
<gene>
    <name evidence="2" type="ORF">BSK47_09370</name>
    <name evidence="1" type="ORF">CD191_18870</name>
</gene>
<evidence type="ECO:0000313" key="3">
    <source>
        <dbReference type="Proteomes" id="UP000187323"/>
    </source>
</evidence>